<dbReference type="InterPro" id="IPR001494">
    <property type="entry name" value="Importin-beta_N"/>
</dbReference>
<evidence type="ECO:0000256" key="8">
    <source>
        <dbReference type="ARBA" id="ARBA00023242"/>
    </source>
</evidence>
<dbReference type="Pfam" id="PF25758">
    <property type="entry name" value="TPR_IPO11"/>
    <property type="match status" value="1"/>
</dbReference>
<evidence type="ECO:0000256" key="3">
    <source>
        <dbReference type="ARBA" id="ARBA00007991"/>
    </source>
</evidence>
<dbReference type="Proteomes" id="UP000694886">
    <property type="component" value="Chromosome 4"/>
</dbReference>
<keyword evidence="7" id="KW-0007">Acetylation</keyword>
<dbReference type="Pfam" id="PF03810">
    <property type="entry name" value="IBN_N"/>
    <property type="match status" value="1"/>
</dbReference>
<organism evidence="11 12">
    <name type="scientific">Theobroma cacao</name>
    <name type="common">Cacao</name>
    <name type="synonym">Cocoa</name>
    <dbReference type="NCBI Taxonomy" id="3641"/>
    <lineage>
        <taxon>Eukaryota</taxon>
        <taxon>Viridiplantae</taxon>
        <taxon>Streptophyta</taxon>
        <taxon>Embryophyta</taxon>
        <taxon>Tracheophyta</taxon>
        <taxon>Spermatophyta</taxon>
        <taxon>Magnoliopsida</taxon>
        <taxon>eudicotyledons</taxon>
        <taxon>Gunneridae</taxon>
        <taxon>Pentapetalae</taxon>
        <taxon>rosids</taxon>
        <taxon>malvids</taxon>
        <taxon>Malvales</taxon>
        <taxon>Malvaceae</taxon>
        <taxon>Byttnerioideae</taxon>
        <taxon>Theobroma</taxon>
    </lineage>
</organism>
<dbReference type="PANTHER" id="PTHR10997">
    <property type="entry name" value="IMPORTIN-7, 8, 11"/>
    <property type="match status" value="1"/>
</dbReference>
<feature type="domain" description="Importin N-terminal" evidence="10">
    <location>
        <begin position="24"/>
        <end position="99"/>
    </location>
</feature>
<feature type="region of interest" description="Disordered" evidence="9">
    <location>
        <begin position="1012"/>
        <end position="1034"/>
    </location>
</feature>
<sequence>MDLPSLAVVLQAALSPNPAERKAAEQSLNQFQYTPQHLVRLLQIIVDNNCDMAVRQVASIHFKNFIAKNWAPLDPNEQQQILQGDKDMVRDHILVFVAQVPPLLRVQLGECLKTIIHADYPEQWPRLLDWVKHNLQDQQVYGALFVLRILARKYEFKSEEERTPVHRIVEETFPHLLNIFNRLVQIDKPALEVADLIKLICKIFWSSIYLEIPKQLLDPNVFNAWMILFLNVLERPVPLEGQPVDPELRKSWGWWKVKKWTVHILNRLYTRFGDLKLRNPENRAFAQMFQKSYAGKILACHLNLLGVIRVGGYLPDRVTNLILQYLSSSISKNSMYTLLQPQLDVLLFEIVFPLMCFNDNDQKLWEEDPHEYVRKGYDIIEDLYSPRTASMDFVSELVRKRGKENLQKFIQFIVEIFKRYDEAPIEYKPYRQKDGALLAVGALCDKLKQTEPYKSELEHMLMQHVFPEFRSPVGHLRAKAAWVAGQYAHINFSDQNNFRQALHSVVSGLRDPELPVRVDSVFALRSFVEACRDLNEIRPILPQLLDEIFKLMNEVENEDLVFTLETIVDKFGEEMAPYALGLCQNLAAAFWRCMNTAEADDEADDPGALAAVGCLRAISTILESVSRLPHLFVQIEPTLLPIMRRMLTTDGQEVFEEVLEIVSYMTFFSPTISLDMWSLWPLMIEALADWAIDFFPNILVPLDNYISRGTAHFLTCKEPDYQQSLWNMISSIMADKNLEDNDIEPAPKLIEVVFQNCRGQVDHWAEPYLRITVDRLRRTEKSRLKCLLVQVIANAVYYNAALTISILNKLCVTTEVFNLWFQLLQQVRKSGLRANFKREHDKKVCCLGLASLLALPGEQLAGEALGRVFRATLDLLVAYKDQVAEAAKEEEAEDDDDMDGFQTDDDDDDVDGSDKEMGVDAEDGDEADSIRLQKLAAQAKAFRANDDDDDDSDDDFSDDEELQSPIDEVDPFVFFVDTVKGLQASDPMRFQNFTQTLDFHYQALANGVAQHAEQRRAEIEKEKMEKASATAAPS</sequence>
<dbReference type="GO" id="GO:0005737">
    <property type="term" value="C:cytoplasm"/>
    <property type="evidence" value="ECO:0007669"/>
    <property type="project" value="UniProtKB-SubCell"/>
</dbReference>
<evidence type="ECO:0000256" key="7">
    <source>
        <dbReference type="ARBA" id="ARBA00022990"/>
    </source>
</evidence>
<dbReference type="PROSITE" id="PS50166">
    <property type="entry name" value="IMPORTIN_B_NT"/>
    <property type="match status" value="1"/>
</dbReference>
<dbReference type="GeneID" id="18602502"/>
<dbReference type="KEGG" id="tcc:18602502"/>
<accession>A0AB32VB33</accession>
<evidence type="ECO:0000256" key="6">
    <source>
        <dbReference type="ARBA" id="ARBA00022927"/>
    </source>
</evidence>
<gene>
    <name evidence="12" type="primary">LOC18602502</name>
</gene>
<dbReference type="InterPro" id="IPR013713">
    <property type="entry name" value="XPO2_central"/>
</dbReference>
<feature type="compositionally biased region" description="Acidic residues" evidence="9">
    <location>
        <begin position="946"/>
        <end position="964"/>
    </location>
</feature>
<keyword evidence="5" id="KW-0963">Cytoplasm</keyword>
<evidence type="ECO:0000256" key="9">
    <source>
        <dbReference type="SAM" id="MobiDB-lite"/>
    </source>
</evidence>
<comment type="similarity">
    <text evidence="3">Belongs to the importin beta family.</text>
</comment>
<evidence type="ECO:0000256" key="5">
    <source>
        <dbReference type="ARBA" id="ARBA00022490"/>
    </source>
</evidence>
<dbReference type="AlphaFoldDB" id="A0AB32VB33"/>
<reference evidence="11" key="1">
    <citation type="journal article" date="1997" name="Nucleic Acids Res.">
        <title>tRNAscan-SE: a program for improved detection of transfer RNA genes in genomic sequence.</title>
        <authorList>
            <person name="Lowe T.M."/>
            <person name="Eddy S.R."/>
        </authorList>
    </citation>
    <scope>NUCLEOTIDE SEQUENCE [LARGE SCALE GENOMIC DNA]</scope>
    <source>
        <strain evidence="11">r\B97-61/B2</strain>
    </source>
</reference>
<dbReference type="Gene3D" id="1.25.10.10">
    <property type="entry name" value="Leucine-rich Repeat Variant"/>
    <property type="match status" value="1"/>
</dbReference>
<dbReference type="GO" id="GO:0031267">
    <property type="term" value="F:small GTPase binding"/>
    <property type="evidence" value="ECO:0007669"/>
    <property type="project" value="InterPro"/>
</dbReference>
<proteinExistence type="inferred from homology"/>
<evidence type="ECO:0000256" key="1">
    <source>
        <dbReference type="ARBA" id="ARBA00004123"/>
    </source>
</evidence>
<dbReference type="PANTHER" id="PTHR10997:SF18">
    <property type="entry name" value="D-IMPORTIN 7_RANBP7"/>
    <property type="match status" value="1"/>
</dbReference>
<evidence type="ECO:0000256" key="4">
    <source>
        <dbReference type="ARBA" id="ARBA00022448"/>
    </source>
</evidence>
<dbReference type="Gramene" id="Tc04v2_t014550.1">
    <property type="protein sequence ID" value="Tc04v2_p014550.1"/>
    <property type="gene ID" value="Tc04v2_g014550"/>
</dbReference>
<keyword evidence="6" id="KW-0653">Protein transport</keyword>
<evidence type="ECO:0000313" key="12">
    <source>
        <dbReference type="RefSeq" id="XP_007033982.2"/>
    </source>
</evidence>
<feature type="compositionally biased region" description="Basic and acidic residues" evidence="9">
    <location>
        <begin position="1012"/>
        <end position="1026"/>
    </location>
</feature>
<keyword evidence="4" id="KW-0813">Transport</keyword>
<dbReference type="InterPro" id="IPR016024">
    <property type="entry name" value="ARM-type_fold"/>
</dbReference>
<name>A0AB32VB33_THECC</name>
<dbReference type="InterPro" id="IPR011989">
    <property type="entry name" value="ARM-like"/>
</dbReference>
<comment type="subcellular location">
    <subcellularLocation>
        <location evidence="2">Cytoplasm</location>
    </subcellularLocation>
    <subcellularLocation>
        <location evidence="1">Nucleus</location>
    </subcellularLocation>
</comment>
<evidence type="ECO:0000313" key="11">
    <source>
        <dbReference type="Proteomes" id="UP000694886"/>
    </source>
</evidence>
<dbReference type="RefSeq" id="XP_007033982.2">
    <property type="nucleotide sequence ID" value="XM_007033920.2"/>
</dbReference>
<dbReference type="Pfam" id="PF08506">
    <property type="entry name" value="Cse1"/>
    <property type="match status" value="1"/>
</dbReference>
<feature type="compositionally biased region" description="Acidic residues" evidence="9">
    <location>
        <begin position="890"/>
        <end position="911"/>
    </location>
</feature>
<dbReference type="GO" id="GO:0006886">
    <property type="term" value="P:intracellular protein transport"/>
    <property type="evidence" value="ECO:0007669"/>
    <property type="project" value="InterPro"/>
</dbReference>
<evidence type="ECO:0000256" key="2">
    <source>
        <dbReference type="ARBA" id="ARBA00004496"/>
    </source>
</evidence>
<evidence type="ECO:0000259" key="10">
    <source>
        <dbReference type="PROSITE" id="PS50166"/>
    </source>
</evidence>
<protein>
    <submittedName>
        <fullName evidence="12">Importin beta-like SAD2 isoform X1</fullName>
    </submittedName>
</protein>
<reference evidence="12" key="2">
    <citation type="submission" date="2025-08" db="UniProtKB">
        <authorList>
            <consortium name="RefSeq"/>
        </authorList>
    </citation>
    <scope>IDENTIFICATION</scope>
</reference>
<dbReference type="SMART" id="SM00913">
    <property type="entry name" value="IBN_N"/>
    <property type="match status" value="1"/>
</dbReference>
<dbReference type="SUPFAM" id="SSF48371">
    <property type="entry name" value="ARM repeat"/>
    <property type="match status" value="1"/>
</dbReference>
<keyword evidence="8" id="KW-0539">Nucleus</keyword>
<feature type="region of interest" description="Disordered" evidence="9">
    <location>
        <begin position="886"/>
        <end position="928"/>
    </location>
</feature>
<dbReference type="InterPro" id="IPR058669">
    <property type="entry name" value="TPR_IPO7/11-like"/>
</dbReference>
<dbReference type="FunFam" id="1.25.10.10:FF:000177">
    <property type="entry name" value="Importin beta-like SAD2"/>
    <property type="match status" value="1"/>
</dbReference>
<feature type="region of interest" description="Disordered" evidence="9">
    <location>
        <begin position="941"/>
        <end position="964"/>
    </location>
</feature>
<dbReference type="GO" id="GO:0005634">
    <property type="term" value="C:nucleus"/>
    <property type="evidence" value="ECO:0007669"/>
    <property type="project" value="UniProtKB-SubCell"/>
</dbReference>